<feature type="transmembrane region" description="Helical" evidence="8">
    <location>
        <begin position="6"/>
        <end position="27"/>
    </location>
</feature>
<feature type="transmembrane region" description="Helical" evidence="8">
    <location>
        <begin position="64"/>
        <end position="84"/>
    </location>
</feature>
<keyword evidence="4 8" id="KW-0812">Transmembrane</keyword>
<feature type="region of interest" description="Disordered" evidence="7">
    <location>
        <begin position="154"/>
        <end position="174"/>
    </location>
</feature>
<proteinExistence type="inferred from homology"/>
<keyword evidence="6 8" id="KW-0472">Membrane</keyword>
<name>A0A410MBJ7_9BACI</name>
<dbReference type="EMBL" id="CP026118">
    <property type="protein sequence ID" value="QAS52025.1"/>
    <property type="molecule type" value="Genomic_DNA"/>
</dbReference>
<dbReference type="OrthoDB" id="9793799at2"/>
<dbReference type="Proteomes" id="UP000287756">
    <property type="component" value="Chromosome"/>
</dbReference>
<dbReference type="RefSeq" id="WP_128524246.1">
    <property type="nucleotide sequence ID" value="NZ_CP026118.1"/>
</dbReference>
<comment type="subcellular location">
    <subcellularLocation>
        <location evidence="1">Cell membrane</location>
        <topology evidence="1">Multi-pass membrane protein</topology>
    </subcellularLocation>
</comment>
<gene>
    <name evidence="10" type="ORF">HLI_07215</name>
</gene>
<protein>
    <submittedName>
        <fullName evidence="10">DUF421 domain-containing protein</fullName>
    </submittedName>
</protein>
<sequence length="174" mass="19379">MFFDSWISVFKIIMMALLIYPAVILLLRISGKRTLSKMNMFDLVITVAIGSTVATILLSSQVKWLDGIAALSSLIFLQYAVTWLEVRSKTFTSFVKGEPQLLMYQGEMVETAMKKERVKADEIRQAIRSQGVYSLGRVKAVVLETDGSFSVITKETDPGDSSLKDVDGMQAPKK</sequence>
<evidence type="ECO:0000256" key="1">
    <source>
        <dbReference type="ARBA" id="ARBA00004651"/>
    </source>
</evidence>
<organism evidence="10 11">
    <name type="scientific">Halobacillus litoralis</name>
    <dbReference type="NCBI Taxonomy" id="45668"/>
    <lineage>
        <taxon>Bacteria</taxon>
        <taxon>Bacillati</taxon>
        <taxon>Bacillota</taxon>
        <taxon>Bacilli</taxon>
        <taxon>Bacillales</taxon>
        <taxon>Bacillaceae</taxon>
        <taxon>Halobacillus</taxon>
    </lineage>
</organism>
<evidence type="ECO:0000256" key="2">
    <source>
        <dbReference type="ARBA" id="ARBA00006448"/>
    </source>
</evidence>
<dbReference type="InterPro" id="IPR023090">
    <property type="entry name" value="UPF0702_alpha/beta_dom_sf"/>
</dbReference>
<feature type="transmembrane region" description="Helical" evidence="8">
    <location>
        <begin position="39"/>
        <end position="58"/>
    </location>
</feature>
<comment type="similarity">
    <text evidence="2">Belongs to the UPF0702 family.</text>
</comment>
<dbReference type="Gene3D" id="3.30.240.20">
    <property type="entry name" value="bsu07140 like domains"/>
    <property type="match status" value="1"/>
</dbReference>
<evidence type="ECO:0000256" key="6">
    <source>
        <dbReference type="ARBA" id="ARBA00023136"/>
    </source>
</evidence>
<evidence type="ECO:0000256" key="8">
    <source>
        <dbReference type="SAM" id="Phobius"/>
    </source>
</evidence>
<feature type="compositionally biased region" description="Basic and acidic residues" evidence="7">
    <location>
        <begin position="154"/>
        <end position="167"/>
    </location>
</feature>
<evidence type="ECO:0000256" key="3">
    <source>
        <dbReference type="ARBA" id="ARBA00022475"/>
    </source>
</evidence>
<dbReference type="PANTHER" id="PTHR34582:SF6">
    <property type="entry name" value="UPF0702 TRANSMEMBRANE PROTEIN YCAP"/>
    <property type="match status" value="1"/>
</dbReference>
<evidence type="ECO:0000256" key="7">
    <source>
        <dbReference type="SAM" id="MobiDB-lite"/>
    </source>
</evidence>
<dbReference type="InterPro" id="IPR007353">
    <property type="entry name" value="DUF421"/>
</dbReference>
<accession>A0A410MBJ7</accession>
<evidence type="ECO:0000256" key="4">
    <source>
        <dbReference type="ARBA" id="ARBA00022692"/>
    </source>
</evidence>
<dbReference type="PANTHER" id="PTHR34582">
    <property type="entry name" value="UPF0702 TRANSMEMBRANE PROTEIN YCAP"/>
    <property type="match status" value="1"/>
</dbReference>
<evidence type="ECO:0000256" key="5">
    <source>
        <dbReference type="ARBA" id="ARBA00022989"/>
    </source>
</evidence>
<dbReference type="AlphaFoldDB" id="A0A410MBJ7"/>
<dbReference type="Pfam" id="PF04239">
    <property type="entry name" value="DUF421"/>
    <property type="match status" value="1"/>
</dbReference>
<evidence type="ECO:0000313" key="11">
    <source>
        <dbReference type="Proteomes" id="UP000287756"/>
    </source>
</evidence>
<dbReference type="GO" id="GO:0005886">
    <property type="term" value="C:plasma membrane"/>
    <property type="evidence" value="ECO:0007669"/>
    <property type="project" value="UniProtKB-SubCell"/>
</dbReference>
<keyword evidence="3" id="KW-1003">Cell membrane</keyword>
<evidence type="ECO:0000313" key="10">
    <source>
        <dbReference type="EMBL" id="QAS52025.1"/>
    </source>
</evidence>
<reference evidence="10 11" key="1">
    <citation type="submission" date="2018-01" db="EMBL/GenBank/DDBJ databases">
        <title>The whole genome sequencing and assembly of Halobacillus litoralis ERB031 strain.</title>
        <authorList>
            <person name="Lee S.-J."/>
            <person name="Park M.-K."/>
            <person name="Kim J.-Y."/>
            <person name="Lee Y.-J."/>
            <person name="Yi H."/>
            <person name="Bahn Y.-S."/>
            <person name="Kim J.F."/>
            <person name="Lee D.-W."/>
        </authorList>
    </citation>
    <scope>NUCLEOTIDE SEQUENCE [LARGE SCALE GENOMIC DNA]</scope>
    <source>
        <strain evidence="10 11">ERB 031</strain>
    </source>
</reference>
<keyword evidence="5 8" id="KW-1133">Transmembrane helix</keyword>
<dbReference type="KEGG" id="hli:HLI_07215"/>
<feature type="domain" description="YetF C-terminal" evidence="9">
    <location>
        <begin position="87"/>
        <end position="156"/>
    </location>
</feature>
<evidence type="ECO:0000259" key="9">
    <source>
        <dbReference type="Pfam" id="PF04239"/>
    </source>
</evidence>